<accession>A0ABR1EL76</accession>
<organism evidence="1 2">
    <name type="scientific">Necator americanus</name>
    <name type="common">Human hookworm</name>
    <dbReference type="NCBI Taxonomy" id="51031"/>
    <lineage>
        <taxon>Eukaryota</taxon>
        <taxon>Metazoa</taxon>
        <taxon>Ecdysozoa</taxon>
        <taxon>Nematoda</taxon>
        <taxon>Chromadorea</taxon>
        <taxon>Rhabditida</taxon>
        <taxon>Rhabditina</taxon>
        <taxon>Rhabditomorpha</taxon>
        <taxon>Strongyloidea</taxon>
        <taxon>Ancylostomatidae</taxon>
        <taxon>Bunostominae</taxon>
        <taxon>Necator</taxon>
    </lineage>
</organism>
<sequence>MPTRMLHLNIVCDLSTVAFLRLLRRFFGRRGIPRTITSDNAPTFTEKPFFENAWKICSKTQPYRENSAIVKLTGVTLRPTPLGKGTVGKAVLSFDELSTILIEIEALLNTRPLLYMDSESVHESILPPIDFQQNEMEIVYPFDTNPQLEEDINYLPPEEQVLIQTKAQAKKRFLQVYREVLESVANSVPHVIKGETSTRDR</sequence>
<evidence type="ECO:0008006" key="3">
    <source>
        <dbReference type="Google" id="ProtNLM"/>
    </source>
</evidence>
<dbReference type="Gene3D" id="3.30.420.10">
    <property type="entry name" value="Ribonuclease H-like superfamily/Ribonuclease H"/>
    <property type="match status" value="1"/>
</dbReference>
<proteinExistence type="predicted"/>
<name>A0ABR1EL76_NECAM</name>
<keyword evidence="2" id="KW-1185">Reference proteome</keyword>
<dbReference type="Proteomes" id="UP001303046">
    <property type="component" value="Unassembled WGS sequence"/>
</dbReference>
<dbReference type="InterPro" id="IPR012337">
    <property type="entry name" value="RNaseH-like_sf"/>
</dbReference>
<evidence type="ECO:0000313" key="2">
    <source>
        <dbReference type="Proteomes" id="UP001303046"/>
    </source>
</evidence>
<dbReference type="SUPFAM" id="SSF53098">
    <property type="entry name" value="Ribonuclease H-like"/>
    <property type="match status" value="1"/>
</dbReference>
<comment type="caution">
    <text evidence="1">The sequence shown here is derived from an EMBL/GenBank/DDBJ whole genome shotgun (WGS) entry which is preliminary data.</text>
</comment>
<dbReference type="EMBL" id="JAVFWL010000006">
    <property type="protein sequence ID" value="KAK6763432.1"/>
    <property type="molecule type" value="Genomic_DNA"/>
</dbReference>
<dbReference type="InterPro" id="IPR036397">
    <property type="entry name" value="RNaseH_sf"/>
</dbReference>
<gene>
    <name evidence="1" type="primary">Necator_chrX.g24109</name>
    <name evidence="1" type="ORF">RB195_023944</name>
</gene>
<evidence type="ECO:0000313" key="1">
    <source>
        <dbReference type="EMBL" id="KAK6763432.1"/>
    </source>
</evidence>
<protein>
    <recommendedName>
        <fullName evidence="3">Integrase catalytic domain-containing protein</fullName>
    </recommendedName>
</protein>
<reference evidence="1 2" key="1">
    <citation type="submission" date="2023-08" db="EMBL/GenBank/DDBJ databases">
        <title>A Necator americanus chromosomal reference genome.</title>
        <authorList>
            <person name="Ilik V."/>
            <person name="Petrzelkova K.J."/>
            <person name="Pardy F."/>
            <person name="Fuh T."/>
            <person name="Niatou-Singa F.S."/>
            <person name="Gouil Q."/>
            <person name="Baker L."/>
            <person name="Ritchie M.E."/>
            <person name="Jex A.R."/>
            <person name="Gazzola D."/>
            <person name="Li H."/>
            <person name="Toshio Fujiwara R."/>
            <person name="Zhan B."/>
            <person name="Aroian R.V."/>
            <person name="Pafco B."/>
            <person name="Schwarz E.M."/>
        </authorList>
    </citation>
    <scope>NUCLEOTIDE SEQUENCE [LARGE SCALE GENOMIC DNA]</scope>
    <source>
        <strain evidence="1 2">Aroian</strain>
        <tissue evidence="1">Whole animal</tissue>
    </source>
</reference>